<dbReference type="InterPro" id="IPR020667">
    <property type="entry name" value="DNA_mismatch_repair_MutL"/>
</dbReference>
<dbReference type="Pfam" id="PF01119">
    <property type="entry name" value="DNA_mis_repair"/>
    <property type="match status" value="1"/>
</dbReference>
<dbReference type="Gene3D" id="3.30.230.10">
    <property type="match status" value="1"/>
</dbReference>
<dbReference type="NCBIfam" id="TIGR00585">
    <property type="entry name" value="mutl"/>
    <property type="match status" value="1"/>
</dbReference>
<sequence length="600" mass="67080">MGRIVRLDQNMVNMIAAGEVIERPASAVKELMENSIDAGATAVVVTVEDGGRKLISITDNGEGMDRDDLAAAFESHATSKIRDTSDLSGITTLGFRGEALASIASIAHVRAVSRTPQSDQANCIEIDCGDRQSVGPCSGDVGTTIQVRDLFYKTPARRKFLRTANTEMGHITEQFTRIALPKDQLGLTLIHNGRELYRLSGSLALRQRIAQLFPMLEADDLVEASTDEKGIRIRALLGHPSTSRTNNRFQYAFLNGRFIRDKFISHAIKEAYRGLLEPNRFPVVFLFIQMPYDEYDVNVHPTKTEVRFYNSNLVHSQILATMREKLLGTDLHMPARLPSGPAASLDDHRQTQRARRQEIADAMADFFKQHRPAHRQQQFDLQAGRAPHDAGSPQRESRISHEPAPAMLSFDGPRYLQIHDSYIVEQTDDGFVIIDQHALHEAMLYEMLRERAGSGPLESQRLLLPETFDVTDAQADAIEDNAEVFRRLGVELAPFGPRTYAVQAFPTLLAKVSAVSFVQDLVDLLATRRATLNPEDMLDEVLNMTACKAAIKAGQKLTESEIQQLLADRQRYESTSRCPHGRPTTIAFSMKELEKQFKRT</sequence>
<dbReference type="PANTHER" id="PTHR10073">
    <property type="entry name" value="DNA MISMATCH REPAIR PROTEIN MLH, PMS, MUTL"/>
    <property type="match status" value="1"/>
</dbReference>
<evidence type="ECO:0000256" key="5">
    <source>
        <dbReference type="HAMAP-Rule" id="MF_00149"/>
    </source>
</evidence>
<dbReference type="PROSITE" id="PS00058">
    <property type="entry name" value="DNA_MISMATCH_REPAIR_1"/>
    <property type="match status" value="1"/>
</dbReference>
<dbReference type="InterPro" id="IPR014790">
    <property type="entry name" value="MutL_C"/>
</dbReference>
<dbReference type="InterPro" id="IPR014762">
    <property type="entry name" value="DNA_mismatch_repair_CS"/>
</dbReference>
<reference evidence="9" key="1">
    <citation type="submission" date="2023-05" db="EMBL/GenBank/DDBJ databases">
        <title>Anaerotaeda fermentans gen. nov., sp. nov., a novel anaerobic planctomycete of the new family within the order Sedimentisphaerales isolated from Taman Peninsula, Russia.</title>
        <authorList>
            <person name="Khomyakova M.A."/>
            <person name="Merkel A.Y."/>
            <person name="Slobodkin A.I."/>
        </authorList>
    </citation>
    <scope>NUCLEOTIDE SEQUENCE</scope>
    <source>
        <strain evidence="9">M17dextr</strain>
    </source>
</reference>
<dbReference type="GO" id="GO:0006298">
    <property type="term" value="P:mismatch repair"/>
    <property type="evidence" value="ECO:0007669"/>
    <property type="project" value="UniProtKB-UniRule"/>
</dbReference>
<dbReference type="GO" id="GO:0004519">
    <property type="term" value="F:endonuclease activity"/>
    <property type="evidence" value="ECO:0007669"/>
    <property type="project" value="UniProtKB-KW"/>
</dbReference>
<dbReference type="InterPro" id="IPR014721">
    <property type="entry name" value="Ribsml_uS5_D2-typ_fold_subgr"/>
</dbReference>
<keyword evidence="3 5" id="KW-0227">DNA damage</keyword>
<keyword evidence="9" id="KW-0540">Nuclease</keyword>
<dbReference type="InterPro" id="IPR042120">
    <property type="entry name" value="MutL_C_dimsub"/>
</dbReference>
<dbReference type="InterPro" id="IPR036890">
    <property type="entry name" value="HATPase_C_sf"/>
</dbReference>
<dbReference type="CDD" id="cd16926">
    <property type="entry name" value="HATPase_MutL-MLH-PMS-like"/>
    <property type="match status" value="1"/>
</dbReference>
<dbReference type="SUPFAM" id="SSF54211">
    <property type="entry name" value="Ribosomal protein S5 domain 2-like"/>
    <property type="match status" value="1"/>
</dbReference>
<keyword evidence="9" id="KW-0378">Hydrolase</keyword>
<gene>
    <name evidence="5 9" type="primary">mutL</name>
    <name evidence="9" type="ORF">QJ522_12265</name>
</gene>
<comment type="function">
    <text evidence="5">This protein is involved in the repair of mismatches in DNA. It is required for dam-dependent methyl-directed DNA mismatch repair. May act as a 'molecular matchmaker', a protein that promotes the formation of a stable complex between two or more DNA-binding proteins in an ATP-dependent manner without itself being part of a final effector complex.</text>
</comment>
<feature type="domain" description="MutL C-terminal dimerisation" evidence="7">
    <location>
        <begin position="415"/>
        <end position="557"/>
    </location>
</feature>
<evidence type="ECO:0000313" key="10">
    <source>
        <dbReference type="Proteomes" id="UP001431776"/>
    </source>
</evidence>
<dbReference type="FunFam" id="3.30.565.10:FF:000003">
    <property type="entry name" value="DNA mismatch repair endonuclease MutL"/>
    <property type="match status" value="1"/>
</dbReference>
<dbReference type="AlphaFoldDB" id="A0AAW6U1L0"/>
<evidence type="ECO:0000256" key="2">
    <source>
        <dbReference type="ARBA" id="ARBA00021975"/>
    </source>
</evidence>
<dbReference type="InterPro" id="IPR038973">
    <property type="entry name" value="MutL/Mlh/Pms-like"/>
</dbReference>
<evidence type="ECO:0000259" key="7">
    <source>
        <dbReference type="SMART" id="SM00853"/>
    </source>
</evidence>
<dbReference type="InterPro" id="IPR042121">
    <property type="entry name" value="MutL_C_regsub"/>
</dbReference>
<proteinExistence type="inferred from homology"/>
<dbReference type="SUPFAM" id="SSF55874">
    <property type="entry name" value="ATPase domain of HSP90 chaperone/DNA topoisomerase II/histidine kinase"/>
    <property type="match status" value="1"/>
</dbReference>
<keyword evidence="4 5" id="KW-0234">DNA repair</keyword>
<dbReference type="Pfam" id="PF08676">
    <property type="entry name" value="MutL_C"/>
    <property type="match status" value="1"/>
</dbReference>
<dbReference type="GO" id="GO:0030983">
    <property type="term" value="F:mismatched DNA binding"/>
    <property type="evidence" value="ECO:0007669"/>
    <property type="project" value="InterPro"/>
</dbReference>
<evidence type="ECO:0000313" key="9">
    <source>
        <dbReference type="EMBL" id="MDI6449824.1"/>
    </source>
</evidence>
<dbReference type="SMART" id="SM00853">
    <property type="entry name" value="MutL_C"/>
    <property type="match status" value="1"/>
</dbReference>
<dbReference type="GO" id="GO:0032300">
    <property type="term" value="C:mismatch repair complex"/>
    <property type="evidence" value="ECO:0007669"/>
    <property type="project" value="InterPro"/>
</dbReference>
<organism evidence="9 10">
    <name type="scientific">Anaerobaca lacustris</name>
    <dbReference type="NCBI Taxonomy" id="3044600"/>
    <lineage>
        <taxon>Bacteria</taxon>
        <taxon>Pseudomonadati</taxon>
        <taxon>Planctomycetota</taxon>
        <taxon>Phycisphaerae</taxon>
        <taxon>Sedimentisphaerales</taxon>
        <taxon>Anaerobacaceae</taxon>
        <taxon>Anaerobaca</taxon>
    </lineage>
</organism>
<protein>
    <recommendedName>
        <fullName evidence="2 5">DNA mismatch repair protein MutL</fullName>
    </recommendedName>
</protein>
<evidence type="ECO:0000256" key="4">
    <source>
        <dbReference type="ARBA" id="ARBA00023204"/>
    </source>
</evidence>
<dbReference type="SMART" id="SM01340">
    <property type="entry name" value="DNA_mis_repair"/>
    <property type="match status" value="1"/>
</dbReference>
<dbReference type="Proteomes" id="UP001431776">
    <property type="component" value="Unassembled WGS sequence"/>
</dbReference>
<dbReference type="InterPro" id="IPR020568">
    <property type="entry name" value="Ribosomal_Su5_D2-typ_SF"/>
</dbReference>
<dbReference type="PANTHER" id="PTHR10073:SF12">
    <property type="entry name" value="DNA MISMATCH REPAIR PROTEIN MLH1"/>
    <property type="match status" value="1"/>
</dbReference>
<comment type="caution">
    <text evidence="9">The sequence shown here is derived from an EMBL/GenBank/DDBJ whole genome shotgun (WGS) entry which is preliminary data.</text>
</comment>
<dbReference type="InterPro" id="IPR037198">
    <property type="entry name" value="MutL_C_sf"/>
</dbReference>
<dbReference type="EMBL" id="JASCXX010000013">
    <property type="protein sequence ID" value="MDI6449824.1"/>
    <property type="molecule type" value="Genomic_DNA"/>
</dbReference>
<feature type="domain" description="DNA mismatch repair protein S5" evidence="8">
    <location>
        <begin position="209"/>
        <end position="327"/>
    </location>
</feature>
<dbReference type="Gene3D" id="3.30.1370.100">
    <property type="entry name" value="MutL, C-terminal domain, regulatory subdomain"/>
    <property type="match status" value="1"/>
</dbReference>
<comment type="similarity">
    <text evidence="1 5">Belongs to the DNA mismatch repair MutL/HexB family.</text>
</comment>
<dbReference type="GO" id="GO:0005524">
    <property type="term" value="F:ATP binding"/>
    <property type="evidence" value="ECO:0007669"/>
    <property type="project" value="InterPro"/>
</dbReference>
<evidence type="ECO:0000256" key="6">
    <source>
        <dbReference type="SAM" id="MobiDB-lite"/>
    </source>
</evidence>
<name>A0AAW6U1L0_9BACT</name>
<evidence type="ECO:0000259" key="8">
    <source>
        <dbReference type="SMART" id="SM01340"/>
    </source>
</evidence>
<dbReference type="HAMAP" id="MF_00149">
    <property type="entry name" value="DNA_mis_repair"/>
    <property type="match status" value="1"/>
</dbReference>
<dbReference type="Gene3D" id="3.30.565.10">
    <property type="entry name" value="Histidine kinase-like ATPase, C-terminal domain"/>
    <property type="match status" value="1"/>
</dbReference>
<keyword evidence="9" id="KW-0255">Endonuclease</keyword>
<accession>A0AAW6U1L0</accession>
<feature type="region of interest" description="Disordered" evidence="6">
    <location>
        <begin position="374"/>
        <end position="401"/>
    </location>
</feature>
<dbReference type="InterPro" id="IPR002099">
    <property type="entry name" value="MutL/Mlh/PMS"/>
</dbReference>
<dbReference type="SUPFAM" id="SSF118116">
    <property type="entry name" value="DNA mismatch repair protein MutL"/>
    <property type="match status" value="1"/>
</dbReference>
<dbReference type="InterPro" id="IPR013507">
    <property type="entry name" value="DNA_mismatch_S5_2-like"/>
</dbReference>
<dbReference type="GO" id="GO:0016887">
    <property type="term" value="F:ATP hydrolysis activity"/>
    <property type="evidence" value="ECO:0007669"/>
    <property type="project" value="InterPro"/>
</dbReference>
<dbReference type="Gene3D" id="3.30.1540.20">
    <property type="entry name" value="MutL, C-terminal domain, dimerisation subdomain"/>
    <property type="match status" value="1"/>
</dbReference>
<dbReference type="RefSeq" id="WP_349245232.1">
    <property type="nucleotide sequence ID" value="NZ_JASCXX010000013.1"/>
</dbReference>
<dbReference type="Pfam" id="PF13589">
    <property type="entry name" value="HATPase_c_3"/>
    <property type="match status" value="1"/>
</dbReference>
<evidence type="ECO:0000256" key="1">
    <source>
        <dbReference type="ARBA" id="ARBA00006082"/>
    </source>
</evidence>
<dbReference type="GO" id="GO:0140664">
    <property type="term" value="F:ATP-dependent DNA damage sensor activity"/>
    <property type="evidence" value="ECO:0007669"/>
    <property type="project" value="InterPro"/>
</dbReference>
<keyword evidence="10" id="KW-1185">Reference proteome</keyword>
<evidence type="ECO:0000256" key="3">
    <source>
        <dbReference type="ARBA" id="ARBA00022763"/>
    </source>
</evidence>
<dbReference type="CDD" id="cd00782">
    <property type="entry name" value="MutL_Trans"/>
    <property type="match status" value="1"/>
</dbReference>